<reference evidence="1 4" key="2">
    <citation type="submission" date="2020-08" db="EMBL/GenBank/DDBJ databases">
        <title>Amycolatopsis echigonensis JCM 21831.</title>
        <authorList>
            <person name="Tedsree N."/>
            <person name="Kuncharoen N."/>
            <person name="Likhitwitayawuid K."/>
            <person name="Tanasupawat S."/>
        </authorList>
    </citation>
    <scope>NUCLEOTIDE SEQUENCE [LARGE SCALE GENOMIC DNA]</scope>
    <source>
        <strain evidence="1 4">JCM 21831</strain>
    </source>
</reference>
<evidence type="ECO:0000313" key="1">
    <source>
        <dbReference type="EMBL" id="MBB2498673.1"/>
    </source>
</evidence>
<dbReference type="Proteomes" id="UP000233750">
    <property type="component" value="Unassembled WGS sequence"/>
</dbReference>
<name>A0A2N3WSI8_9PSEU</name>
<dbReference type="EMBL" id="JACJHR010000005">
    <property type="protein sequence ID" value="MBB2498673.1"/>
    <property type="molecule type" value="Genomic_DNA"/>
</dbReference>
<evidence type="ECO:0000313" key="2">
    <source>
        <dbReference type="EMBL" id="PKV96841.1"/>
    </source>
</evidence>
<reference evidence="2 3" key="1">
    <citation type="submission" date="2017-12" db="EMBL/GenBank/DDBJ databases">
        <title>Sequencing the genomes of 1000 Actinobacteria strains.</title>
        <authorList>
            <person name="Klenk H.-P."/>
        </authorList>
    </citation>
    <scope>NUCLEOTIDE SEQUENCE [LARGE SCALE GENOMIC DNA]</scope>
    <source>
        <strain evidence="2 3">DSM 45165</strain>
    </source>
</reference>
<comment type="caution">
    <text evidence="2">The sequence shown here is derived from an EMBL/GenBank/DDBJ whole genome shotgun (WGS) entry which is preliminary data.</text>
</comment>
<dbReference type="AlphaFoldDB" id="A0A2N3WSI8"/>
<dbReference type="RefSeq" id="WP_158242557.1">
    <property type="nucleotide sequence ID" value="NZ_JACJHR010000005.1"/>
</dbReference>
<dbReference type="Proteomes" id="UP000550260">
    <property type="component" value="Unassembled WGS sequence"/>
</dbReference>
<dbReference type="Pfam" id="PF10025">
    <property type="entry name" value="DUF2267"/>
    <property type="match status" value="1"/>
</dbReference>
<accession>A0A2N3WSI8</accession>
<dbReference type="InterPro" id="IPR038282">
    <property type="entry name" value="DUF2267_sf"/>
</dbReference>
<gene>
    <name evidence="2" type="ORF">ATK30_7804</name>
    <name evidence="1" type="ORF">H5411_05930</name>
</gene>
<keyword evidence="3" id="KW-1185">Reference proteome</keyword>
<dbReference type="OrthoDB" id="952780at2"/>
<evidence type="ECO:0000313" key="4">
    <source>
        <dbReference type="Proteomes" id="UP000550260"/>
    </source>
</evidence>
<sequence>MDEIVELIRRRACLAEARDAERAAHAVLRTLSERISPEAAASLAVQLPAELAEDLRPGGGAGERYELEDFVGRIAERENLTEPEAVHRAGVVLDVLGRETVQVADEVWNVLPEPLRRLAEPDRLGAA</sequence>
<organism evidence="2 3">
    <name type="scientific">Amycolatopsis echigonensis</name>
    <dbReference type="NCBI Taxonomy" id="2576905"/>
    <lineage>
        <taxon>Bacteria</taxon>
        <taxon>Bacillati</taxon>
        <taxon>Actinomycetota</taxon>
        <taxon>Actinomycetes</taxon>
        <taxon>Pseudonocardiales</taxon>
        <taxon>Pseudonocardiaceae</taxon>
        <taxon>Amycolatopsis</taxon>
    </lineage>
</organism>
<protein>
    <submittedName>
        <fullName evidence="1">DUF2267 domain-containing protein</fullName>
    </submittedName>
    <submittedName>
        <fullName evidence="2">Uncharacterized protein (DUF2267 family)</fullName>
    </submittedName>
</protein>
<proteinExistence type="predicted"/>
<accession>A0A8E1VUT5</accession>
<dbReference type="InterPro" id="IPR018727">
    <property type="entry name" value="DUF2267"/>
</dbReference>
<dbReference type="EMBL" id="PJMY01000003">
    <property type="protein sequence ID" value="PKV96841.1"/>
    <property type="molecule type" value="Genomic_DNA"/>
</dbReference>
<dbReference type="Gene3D" id="1.10.490.110">
    <property type="entry name" value="Uncharacterized conserved protein DUF2267"/>
    <property type="match status" value="1"/>
</dbReference>
<evidence type="ECO:0000313" key="3">
    <source>
        <dbReference type="Proteomes" id="UP000233750"/>
    </source>
</evidence>